<accession>A7SZE4</accession>
<reference evidence="3 4" key="1">
    <citation type="journal article" date="2007" name="Science">
        <title>Sea anemone genome reveals ancestral eumetazoan gene repertoire and genomic organization.</title>
        <authorList>
            <person name="Putnam N.H."/>
            <person name="Srivastava M."/>
            <person name="Hellsten U."/>
            <person name="Dirks B."/>
            <person name="Chapman J."/>
            <person name="Salamov A."/>
            <person name="Terry A."/>
            <person name="Shapiro H."/>
            <person name="Lindquist E."/>
            <person name="Kapitonov V.V."/>
            <person name="Jurka J."/>
            <person name="Genikhovich G."/>
            <person name="Grigoriev I.V."/>
            <person name="Lucas S.M."/>
            <person name="Steele R.E."/>
            <person name="Finnerty J.R."/>
            <person name="Technau U."/>
            <person name="Martindale M.Q."/>
            <person name="Rokhsar D.S."/>
        </authorList>
    </citation>
    <scope>NUCLEOTIDE SEQUENCE [LARGE SCALE GENOMIC DNA]</scope>
    <source>
        <strain evidence="4">CH2 X CH6</strain>
    </source>
</reference>
<feature type="compositionally biased region" description="Polar residues" evidence="1">
    <location>
        <begin position="108"/>
        <end position="119"/>
    </location>
</feature>
<sequence length="400" mass="43257">MKTFLDVFLPLLTACAVSGFQIAQYRNHKDNLPTGQDIIQDVKDKSKESCMLMNLVCYEVHYSSTKFYSQASTASSSTELDSKLSSGRRLLEDLQEAQSSRLAHRPNDVQSITPDTATKPSDKEFTLAEQLTDTLKELTSQVRPADVTEVDSLRAAMGVGPLPLDTQMEGSNKDRPLGSATNGGPLRQADSVTSTLSAGSPVTAPSSTTPPSPNTGPPSPSTENHTRRISGGGVGEGACLEGWTGRVPRGCGQGAYLEKNGAKGAYLGEEEGQDTVYRRRLPTPFTDASDNPISVYCYTALPDCGLGPCALVMKSIHGSKELIYDSPFWTNKESLNPQAANDPYTHVNIKLPTYWASQITQGVCLWFPSSIMAYLQVPLTASSLYASSPFFLFYPKLDTN</sequence>
<feature type="chain" id="PRO_5002714790" evidence="2">
    <location>
        <begin position="20"/>
        <end position="400"/>
    </location>
</feature>
<organism evidence="3 4">
    <name type="scientific">Nematostella vectensis</name>
    <name type="common">Starlet sea anemone</name>
    <dbReference type="NCBI Taxonomy" id="45351"/>
    <lineage>
        <taxon>Eukaryota</taxon>
        <taxon>Metazoa</taxon>
        <taxon>Cnidaria</taxon>
        <taxon>Anthozoa</taxon>
        <taxon>Hexacorallia</taxon>
        <taxon>Actiniaria</taxon>
        <taxon>Edwardsiidae</taxon>
        <taxon>Nematostella</taxon>
    </lineage>
</organism>
<name>A7SZE4_NEMVE</name>
<proteinExistence type="predicted"/>
<feature type="compositionally biased region" description="Low complexity" evidence="1">
    <location>
        <begin position="197"/>
        <end position="207"/>
    </location>
</feature>
<protein>
    <submittedName>
        <fullName evidence="3">Uncharacterized protein</fullName>
    </submittedName>
</protein>
<evidence type="ECO:0000256" key="2">
    <source>
        <dbReference type="SAM" id="SignalP"/>
    </source>
</evidence>
<feature type="region of interest" description="Disordered" evidence="1">
    <location>
        <begin position="99"/>
        <end position="123"/>
    </location>
</feature>
<keyword evidence="4" id="KW-1185">Reference proteome</keyword>
<dbReference type="HOGENOM" id="CLU_689476_0_0_1"/>
<feature type="compositionally biased region" description="Pro residues" evidence="1">
    <location>
        <begin position="208"/>
        <end position="220"/>
    </location>
</feature>
<keyword evidence="2" id="KW-0732">Signal</keyword>
<gene>
    <name evidence="3" type="ORF">NEMVEDRAFT_v1g248205</name>
</gene>
<dbReference type="InParanoid" id="A7SZE4"/>
<dbReference type="EMBL" id="DS469963">
    <property type="protein sequence ID" value="EDO30918.1"/>
    <property type="molecule type" value="Genomic_DNA"/>
</dbReference>
<dbReference type="AlphaFoldDB" id="A7SZE4"/>
<evidence type="ECO:0000313" key="4">
    <source>
        <dbReference type="Proteomes" id="UP000001593"/>
    </source>
</evidence>
<evidence type="ECO:0000256" key="1">
    <source>
        <dbReference type="SAM" id="MobiDB-lite"/>
    </source>
</evidence>
<dbReference type="STRING" id="45351.A7SZE4"/>
<feature type="signal peptide" evidence="2">
    <location>
        <begin position="1"/>
        <end position="19"/>
    </location>
</feature>
<dbReference type="Proteomes" id="UP000001593">
    <property type="component" value="Unassembled WGS sequence"/>
</dbReference>
<feature type="region of interest" description="Disordered" evidence="1">
    <location>
        <begin position="159"/>
        <end position="233"/>
    </location>
</feature>
<evidence type="ECO:0000313" key="3">
    <source>
        <dbReference type="EMBL" id="EDO30918.1"/>
    </source>
</evidence>